<reference evidence="2 3" key="2">
    <citation type="submission" date="2018-11" db="EMBL/GenBank/DDBJ databases">
        <authorList>
            <consortium name="Pathogen Informatics"/>
        </authorList>
    </citation>
    <scope>NUCLEOTIDE SEQUENCE [LARGE SCALE GENOMIC DNA]</scope>
</reference>
<dbReference type="WBParaSite" id="TASK_0001013201-mRNA-1">
    <property type="protein sequence ID" value="TASK_0001013201-mRNA-1"/>
    <property type="gene ID" value="TASK_0001013201"/>
</dbReference>
<organism evidence="4">
    <name type="scientific">Taenia asiatica</name>
    <name type="common">Asian tapeworm</name>
    <dbReference type="NCBI Taxonomy" id="60517"/>
    <lineage>
        <taxon>Eukaryota</taxon>
        <taxon>Metazoa</taxon>
        <taxon>Spiralia</taxon>
        <taxon>Lophotrochozoa</taxon>
        <taxon>Platyhelminthes</taxon>
        <taxon>Cestoda</taxon>
        <taxon>Eucestoda</taxon>
        <taxon>Cyclophyllidea</taxon>
        <taxon>Taeniidae</taxon>
        <taxon>Taenia</taxon>
    </lineage>
</organism>
<keyword evidence="1" id="KW-0812">Transmembrane</keyword>
<sequence>MLFIGLVVFATPIHLLGKSGLWLIFIVLLLLFVTSCMFSIVGASSILYHDVLVTYIRPYKKQVDKAICILCGKRRGHLASRRNICRCRSMLEYLVTPHKGILSVLFLLATHPDTRTALLSLRYFDRIKEECRNRPTTTRVYACQTRGAHCAYADEMSRSLLPIALTVMASMIPLFIIFSEITMANFLFYGLCTPFVGCFCLSILWGRLSRAALLIGYFVSAGASFTLWLVLDKASSLGTF</sequence>
<dbReference type="OrthoDB" id="10049971at2759"/>
<feature type="transmembrane region" description="Helical" evidence="1">
    <location>
        <begin position="20"/>
        <end position="48"/>
    </location>
</feature>
<gene>
    <name evidence="2" type="ORF">TASK_LOCUS10133</name>
</gene>
<feature type="transmembrane region" description="Helical" evidence="1">
    <location>
        <begin position="186"/>
        <end position="205"/>
    </location>
</feature>
<evidence type="ECO:0000313" key="3">
    <source>
        <dbReference type="Proteomes" id="UP000282613"/>
    </source>
</evidence>
<keyword evidence="3" id="KW-1185">Reference proteome</keyword>
<evidence type="ECO:0000313" key="4">
    <source>
        <dbReference type="WBParaSite" id="TASK_0001013201-mRNA-1"/>
    </source>
</evidence>
<dbReference type="EMBL" id="UYRS01020500">
    <property type="protein sequence ID" value="VDK48990.1"/>
    <property type="molecule type" value="Genomic_DNA"/>
</dbReference>
<name>A0A0R3WGY9_TAEAS</name>
<protein>
    <submittedName>
        <fullName evidence="4">Aa_trans domain-containing protein</fullName>
    </submittedName>
</protein>
<reference evidence="4" key="1">
    <citation type="submission" date="2017-02" db="UniProtKB">
        <authorList>
            <consortium name="WormBaseParasite"/>
        </authorList>
    </citation>
    <scope>IDENTIFICATION</scope>
</reference>
<feature type="transmembrane region" description="Helical" evidence="1">
    <location>
        <begin position="160"/>
        <end position="179"/>
    </location>
</feature>
<proteinExistence type="predicted"/>
<keyword evidence="1" id="KW-1133">Transmembrane helix</keyword>
<dbReference type="Proteomes" id="UP000282613">
    <property type="component" value="Unassembled WGS sequence"/>
</dbReference>
<dbReference type="AlphaFoldDB" id="A0A0R3WGY9"/>
<evidence type="ECO:0000313" key="2">
    <source>
        <dbReference type="EMBL" id="VDK48990.1"/>
    </source>
</evidence>
<feature type="transmembrane region" description="Helical" evidence="1">
    <location>
        <begin position="211"/>
        <end position="231"/>
    </location>
</feature>
<keyword evidence="1" id="KW-0472">Membrane</keyword>
<evidence type="ECO:0000256" key="1">
    <source>
        <dbReference type="SAM" id="Phobius"/>
    </source>
</evidence>
<accession>A0A0R3WGY9</accession>